<protein>
    <submittedName>
        <fullName evidence="1">Uncharacterized protein</fullName>
    </submittedName>
</protein>
<reference evidence="1" key="1">
    <citation type="journal article" date="2014" name="Front. Microbiol.">
        <title>High frequency of phylogenetically diverse reductive dehalogenase-homologous genes in deep subseafloor sedimentary metagenomes.</title>
        <authorList>
            <person name="Kawai M."/>
            <person name="Futagami T."/>
            <person name="Toyoda A."/>
            <person name="Takaki Y."/>
            <person name="Nishi S."/>
            <person name="Hori S."/>
            <person name="Arai W."/>
            <person name="Tsubouchi T."/>
            <person name="Morono Y."/>
            <person name="Uchiyama I."/>
            <person name="Ito T."/>
            <person name="Fujiyama A."/>
            <person name="Inagaki F."/>
            <person name="Takami H."/>
        </authorList>
    </citation>
    <scope>NUCLEOTIDE SEQUENCE</scope>
    <source>
        <strain evidence="1">Expedition CK06-06</strain>
    </source>
</reference>
<accession>X1C5H6</accession>
<organism evidence="1">
    <name type="scientific">marine sediment metagenome</name>
    <dbReference type="NCBI Taxonomy" id="412755"/>
    <lineage>
        <taxon>unclassified sequences</taxon>
        <taxon>metagenomes</taxon>
        <taxon>ecological metagenomes</taxon>
    </lineage>
</organism>
<dbReference type="EMBL" id="BART01024662">
    <property type="protein sequence ID" value="GAG91653.1"/>
    <property type="molecule type" value="Genomic_DNA"/>
</dbReference>
<name>X1C5H6_9ZZZZ</name>
<sequence length="149" mass="16693">VTNFALRKNNIDVLTGKILNLNFPSKVTTINAGGQKITYGYSSGTYAKLNPMLNQVSLMPRQEEIDALGSGITRLDWEKRFELVYQSALNQPVVAAIGVTPVILSFARYVHLTLIDFTQKPYFPFYLIYARMALSDINGSLKSLNEKLD</sequence>
<comment type="caution">
    <text evidence="1">The sequence shown here is derived from an EMBL/GenBank/DDBJ whole genome shotgun (WGS) entry which is preliminary data.</text>
</comment>
<dbReference type="AlphaFoldDB" id="X1C5H6"/>
<feature type="non-terminal residue" evidence="1">
    <location>
        <position position="1"/>
    </location>
</feature>
<evidence type="ECO:0000313" key="1">
    <source>
        <dbReference type="EMBL" id="GAG91653.1"/>
    </source>
</evidence>
<gene>
    <name evidence="1" type="ORF">S01H4_44468</name>
</gene>
<proteinExistence type="predicted"/>